<comment type="caution">
    <text evidence="1">The sequence shown here is derived from an EMBL/GenBank/DDBJ whole genome shotgun (WGS) entry which is preliminary data.</text>
</comment>
<dbReference type="Proteomes" id="UP000069443">
    <property type="component" value="Unassembled WGS sequence"/>
</dbReference>
<name>A0A100WC67_MYCCR</name>
<protein>
    <recommendedName>
        <fullName evidence="3">Helix-turn-helix domain-containing protein</fullName>
    </recommendedName>
</protein>
<evidence type="ECO:0000313" key="2">
    <source>
        <dbReference type="Proteomes" id="UP000069443"/>
    </source>
</evidence>
<evidence type="ECO:0000313" key="1">
    <source>
        <dbReference type="EMBL" id="GAS95516.1"/>
    </source>
</evidence>
<organism evidence="1 2">
    <name type="scientific">Mycolicibacterium canariasense</name>
    <name type="common">Mycobacterium canariasense</name>
    <dbReference type="NCBI Taxonomy" id="228230"/>
    <lineage>
        <taxon>Bacteria</taxon>
        <taxon>Bacillati</taxon>
        <taxon>Actinomycetota</taxon>
        <taxon>Actinomycetes</taxon>
        <taxon>Mycobacteriales</taxon>
        <taxon>Mycobacteriaceae</taxon>
        <taxon>Mycolicibacterium</taxon>
    </lineage>
</organism>
<dbReference type="EMBL" id="BCSY01000039">
    <property type="protein sequence ID" value="GAS95516.1"/>
    <property type="molecule type" value="Genomic_DNA"/>
</dbReference>
<dbReference type="STRING" id="228230.RMCC_2482"/>
<accession>A0A100WC67</accession>
<gene>
    <name evidence="1" type="ORF">RMCC_2482</name>
</gene>
<proteinExistence type="predicted"/>
<sequence length="86" mass="9758">MARHVTVWRGMARQAGGPLMSAEDSKRRLFSRKDAGIYLDKSLSEIDRLIASGVLCAKKDGRRTVIDRRELDRYADRLPTIEPRAS</sequence>
<reference evidence="2" key="2">
    <citation type="submission" date="2016-02" db="EMBL/GenBank/DDBJ databases">
        <title>Draft genome sequence of five rapidly growing Mycobacterium species.</title>
        <authorList>
            <person name="Katahira K."/>
            <person name="Gotou Y."/>
            <person name="Iida K."/>
            <person name="Ogura Y."/>
            <person name="Hayashi T."/>
        </authorList>
    </citation>
    <scope>NUCLEOTIDE SEQUENCE [LARGE SCALE GENOMIC DNA]</scope>
    <source>
        <strain evidence="2">JCM15298</strain>
    </source>
</reference>
<keyword evidence="2" id="KW-1185">Reference proteome</keyword>
<reference evidence="2" key="1">
    <citation type="journal article" date="2016" name="Genome Announc.">
        <title>Draft Genome Sequences of Five Rapidly Growing Mycobacterium Species, M. thermoresistibile, M. fortuitum subsp. acetamidolyticum, M. canariasense, M. brisbanense, and M. novocastrense.</title>
        <authorList>
            <person name="Katahira K."/>
            <person name="Ogura Y."/>
            <person name="Gotoh Y."/>
            <person name="Hayashi T."/>
        </authorList>
    </citation>
    <scope>NUCLEOTIDE SEQUENCE [LARGE SCALE GENOMIC DNA]</scope>
    <source>
        <strain evidence="2">JCM15298</strain>
    </source>
</reference>
<evidence type="ECO:0008006" key="3">
    <source>
        <dbReference type="Google" id="ProtNLM"/>
    </source>
</evidence>
<dbReference type="AlphaFoldDB" id="A0A100WC67"/>